<dbReference type="STRING" id="83656.B1H18_28290"/>
<name>A0A1V4A256_9ACTN</name>
<comment type="similarity">
    <text evidence="2">Belongs to the oxygen-dependent FAD-linked oxidoreductase family.</text>
</comment>
<dbReference type="Proteomes" id="UP000190539">
    <property type="component" value="Unassembled WGS sequence"/>
</dbReference>
<dbReference type="AlphaFoldDB" id="A0A1V4A256"/>
<dbReference type="InterPro" id="IPR050416">
    <property type="entry name" value="FAD-linked_Oxidoreductase"/>
</dbReference>
<evidence type="ECO:0000256" key="1">
    <source>
        <dbReference type="ARBA" id="ARBA00001974"/>
    </source>
</evidence>
<evidence type="ECO:0000256" key="3">
    <source>
        <dbReference type="ARBA" id="ARBA00022630"/>
    </source>
</evidence>
<evidence type="ECO:0000259" key="6">
    <source>
        <dbReference type="PROSITE" id="PS51387"/>
    </source>
</evidence>
<keyword evidence="8" id="KW-1185">Reference proteome</keyword>
<dbReference type="Gene3D" id="3.40.462.20">
    <property type="match status" value="1"/>
</dbReference>
<protein>
    <recommendedName>
        <fullName evidence="6">FAD-binding PCMH-type domain-containing protein</fullName>
    </recommendedName>
</protein>
<sequence length="442" mass="45979">MDDDELMLWNGAVTHRAAAVARCRSADEVSAAVRRARADGLPLSVLGGGHDWTGRAIRPDAMVIDLRGMRTVTVDGDVAVVGGGATAADLVAGAAEHGRSAATGTVGAVGMAGLTLGGGYGPLCGVAGLALDNLLSAEVVLADGSIVTTDEDTLPDLFWALRGGGGNFGVVTSTRIRLHRIPRVYAGFVFFPLTAATDVLDGFAELSGAAPDELTAQTGVISGQDGTPTLFVNPTWSGPLADGAYWVNRIAKLGTPAMVHAGPVDYAEPLRRGDQKFAADGRHYAIRTRTLAALTPDANQAIVAAGADRTSPLSAVSIHHFHGAATRVPLEATAFGLRQDHFMVEILASWRPGAGDEGAHRRWADETADMLRPFALPGGYPNLLADSHHDQIAHAYGPHTGRLLKAKARFDPDGIFSAIPLPVPVPVPVPSRATYPAKTGEA</sequence>
<proteinExistence type="inferred from homology"/>
<dbReference type="InterPro" id="IPR016169">
    <property type="entry name" value="FAD-bd_PCMH_sub2"/>
</dbReference>
<evidence type="ECO:0000313" key="8">
    <source>
        <dbReference type="Proteomes" id="UP000190539"/>
    </source>
</evidence>
<dbReference type="InterPro" id="IPR016167">
    <property type="entry name" value="FAD-bd_PCMH_sub1"/>
</dbReference>
<evidence type="ECO:0000256" key="5">
    <source>
        <dbReference type="ARBA" id="ARBA00023002"/>
    </source>
</evidence>
<dbReference type="PANTHER" id="PTHR42973:SF39">
    <property type="entry name" value="FAD-BINDING PCMH-TYPE DOMAIN-CONTAINING PROTEIN"/>
    <property type="match status" value="1"/>
</dbReference>
<gene>
    <name evidence="7" type="ORF">B1H18_28290</name>
</gene>
<keyword evidence="5" id="KW-0560">Oxidoreductase</keyword>
<dbReference type="SUPFAM" id="SSF56176">
    <property type="entry name" value="FAD-binding/transporter-associated domain-like"/>
    <property type="match status" value="1"/>
</dbReference>
<dbReference type="OrthoDB" id="9775082at2"/>
<evidence type="ECO:0000256" key="4">
    <source>
        <dbReference type="ARBA" id="ARBA00022827"/>
    </source>
</evidence>
<evidence type="ECO:0000313" key="7">
    <source>
        <dbReference type="EMBL" id="OON72911.1"/>
    </source>
</evidence>
<keyword evidence="4" id="KW-0274">FAD</keyword>
<dbReference type="PROSITE" id="PS51387">
    <property type="entry name" value="FAD_PCMH"/>
    <property type="match status" value="1"/>
</dbReference>
<dbReference type="RefSeq" id="WP_077972762.1">
    <property type="nucleotide sequence ID" value="NZ_CP045178.1"/>
</dbReference>
<dbReference type="InterPro" id="IPR016166">
    <property type="entry name" value="FAD-bd_PCMH"/>
</dbReference>
<dbReference type="EMBL" id="MVFC01000034">
    <property type="protein sequence ID" value="OON72911.1"/>
    <property type="molecule type" value="Genomic_DNA"/>
</dbReference>
<feature type="domain" description="FAD-binding PCMH-type" evidence="6">
    <location>
        <begin position="13"/>
        <end position="181"/>
    </location>
</feature>
<reference evidence="7 8" key="1">
    <citation type="submission" date="2017-02" db="EMBL/GenBank/DDBJ databases">
        <title>Draft Genome Sequence of Streptomyces tsukubaensis F601, a Producer of the immunosuppressant tacrolimus FK506.</title>
        <authorList>
            <person name="Zong G."/>
            <person name="Zhong C."/>
            <person name="Fu J."/>
            <person name="Qin R."/>
            <person name="Cao G."/>
        </authorList>
    </citation>
    <scope>NUCLEOTIDE SEQUENCE [LARGE SCALE GENOMIC DNA]</scope>
    <source>
        <strain evidence="7 8">F601</strain>
    </source>
</reference>
<dbReference type="Gene3D" id="3.30.43.10">
    <property type="entry name" value="Uridine Diphospho-n-acetylenolpyruvylglucosamine Reductase, domain 2"/>
    <property type="match status" value="1"/>
</dbReference>
<dbReference type="SUPFAM" id="SSF55103">
    <property type="entry name" value="FAD-linked oxidases, C-terminal domain"/>
    <property type="match status" value="1"/>
</dbReference>
<evidence type="ECO:0000256" key="2">
    <source>
        <dbReference type="ARBA" id="ARBA00005466"/>
    </source>
</evidence>
<dbReference type="PANTHER" id="PTHR42973">
    <property type="entry name" value="BINDING OXIDOREDUCTASE, PUTATIVE (AFU_ORTHOLOGUE AFUA_1G17690)-RELATED"/>
    <property type="match status" value="1"/>
</dbReference>
<organism evidence="7 8">
    <name type="scientific">Streptomyces tsukubensis</name>
    <dbReference type="NCBI Taxonomy" id="83656"/>
    <lineage>
        <taxon>Bacteria</taxon>
        <taxon>Bacillati</taxon>
        <taxon>Actinomycetota</taxon>
        <taxon>Actinomycetes</taxon>
        <taxon>Kitasatosporales</taxon>
        <taxon>Streptomycetaceae</taxon>
        <taxon>Streptomyces</taxon>
    </lineage>
</organism>
<dbReference type="GO" id="GO:0016491">
    <property type="term" value="F:oxidoreductase activity"/>
    <property type="evidence" value="ECO:0007669"/>
    <property type="project" value="UniProtKB-KW"/>
</dbReference>
<keyword evidence="3" id="KW-0285">Flavoprotein</keyword>
<comment type="cofactor">
    <cofactor evidence="1">
        <name>FAD</name>
        <dbReference type="ChEBI" id="CHEBI:57692"/>
    </cofactor>
</comment>
<dbReference type="Gene3D" id="3.30.465.10">
    <property type="match status" value="1"/>
</dbReference>
<dbReference type="InterPro" id="IPR006094">
    <property type="entry name" value="Oxid_FAD_bind_N"/>
</dbReference>
<dbReference type="GO" id="GO:0071949">
    <property type="term" value="F:FAD binding"/>
    <property type="evidence" value="ECO:0007669"/>
    <property type="project" value="InterPro"/>
</dbReference>
<dbReference type="Pfam" id="PF01565">
    <property type="entry name" value="FAD_binding_4"/>
    <property type="match status" value="1"/>
</dbReference>
<accession>A0A1V4A256</accession>
<dbReference type="InterPro" id="IPR036318">
    <property type="entry name" value="FAD-bd_PCMH-like_sf"/>
</dbReference>
<dbReference type="InterPro" id="IPR016164">
    <property type="entry name" value="FAD-linked_Oxase-like_C"/>
</dbReference>
<comment type="caution">
    <text evidence="7">The sequence shown here is derived from an EMBL/GenBank/DDBJ whole genome shotgun (WGS) entry which is preliminary data.</text>
</comment>